<accession>A0ABX7AM75</accession>
<dbReference type="EMBL" id="CP067341">
    <property type="protein sequence ID" value="QQP10900.1"/>
    <property type="molecule type" value="Genomic_DNA"/>
</dbReference>
<dbReference type="InterPro" id="IPR011067">
    <property type="entry name" value="Plasmid_toxin/cell-grow_inhib"/>
</dbReference>
<dbReference type="RefSeq" id="WP_053595641.1">
    <property type="nucleotide sequence ID" value="NZ_CP067341.1"/>
</dbReference>
<keyword evidence="4" id="KW-1185">Reference proteome</keyword>
<sequence length="110" mass="12957">MKVGDIYKIDFPFEEGRGSKYRPVLVFILITESTDFIALKITSTPRPSNRVKIDYWREANLRNESYVQLDNFKRVKFNKGSSYVGTLNLDDYNKIVSEFDKFHENLTVHK</sequence>
<dbReference type="Proteomes" id="UP000596049">
    <property type="component" value="Chromosome"/>
</dbReference>
<organism evidence="3 4">
    <name type="scientific">Lysinibacillus agricola</name>
    <dbReference type="NCBI Taxonomy" id="2590012"/>
    <lineage>
        <taxon>Bacteria</taxon>
        <taxon>Bacillati</taxon>
        <taxon>Bacillota</taxon>
        <taxon>Bacilli</taxon>
        <taxon>Bacillales</taxon>
        <taxon>Bacillaceae</taxon>
        <taxon>Lysinibacillus</taxon>
    </lineage>
</organism>
<dbReference type="InterPro" id="IPR003477">
    <property type="entry name" value="PemK-like"/>
</dbReference>
<keyword evidence="2" id="KW-1277">Toxin-antitoxin system</keyword>
<evidence type="ECO:0000313" key="3">
    <source>
        <dbReference type="EMBL" id="QQP10900.1"/>
    </source>
</evidence>
<evidence type="ECO:0000256" key="1">
    <source>
        <dbReference type="ARBA" id="ARBA00007521"/>
    </source>
</evidence>
<dbReference type="SUPFAM" id="SSF50118">
    <property type="entry name" value="Cell growth inhibitor/plasmid maintenance toxic component"/>
    <property type="match status" value="1"/>
</dbReference>
<reference evidence="3 4" key="1">
    <citation type="submission" date="2020-01" db="EMBL/GenBank/DDBJ databases">
        <authorList>
            <person name="Liu G."/>
            <person name="Liu B."/>
        </authorList>
    </citation>
    <scope>NUCLEOTIDE SEQUENCE [LARGE SCALE GENOMIC DNA]</scope>
    <source>
        <strain evidence="3 4">FJAT-51161</strain>
    </source>
</reference>
<name>A0ABX7AM75_9BACI</name>
<dbReference type="Gene3D" id="2.30.30.110">
    <property type="match status" value="1"/>
</dbReference>
<protein>
    <submittedName>
        <fullName evidence="3">Type II toxin-antitoxin system PemK/MazF family toxin</fullName>
    </submittedName>
</protein>
<dbReference type="Pfam" id="PF02452">
    <property type="entry name" value="PemK_toxin"/>
    <property type="match status" value="1"/>
</dbReference>
<comment type="similarity">
    <text evidence="1">Belongs to the PemK/MazF family.</text>
</comment>
<evidence type="ECO:0000313" key="4">
    <source>
        <dbReference type="Proteomes" id="UP000596049"/>
    </source>
</evidence>
<evidence type="ECO:0000256" key="2">
    <source>
        <dbReference type="ARBA" id="ARBA00022649"/>
    </source>
</evidence>
<proteinExistence type="inferred from homology"/>
<gene>
    <name evidence="3" type="ORF">FJQ98_16780</name>
</gene>